<keyword evidence="5" id="KW-0597">Phosphoprotein</keyword>
<evidence type="ECO:0000256" key="3">
    <source>
        <dbReference type="ARBA" id="ARBA00022483"/>
    </source>
</evidence>
<evidence type="ECO:0000256" key="15">
    <source>
        <dbReference type="SAM" id="Coils"/>
    </source>
</evidence>
<dbReference type="PANTHER" id="PTHR10480:SF2">
    <property type="entry name" value="PROTEIN UNC-13 HOMOLOG C"/>
    <property type="match status" value="1"/>
</dbReference>
<evidence type="ECO:0000259" key="19">
    <source>
        <dbReference type="PROSITE" id="PS51258"/>
    </source>
</evidence>
<dbReference type="Pfam" id="PF00168">
    <property type="entry name" value="C2"/>
    <property type="match status" value="2"/>
</dbReference>
<dbReference type="InterPro" id="IPR014770">
    <property type="entry name" value="Munc13_1"/>
</dbReference>
<keyword evidence="11" id="KW-0770">Synapse</keyword>
<evidence type="ECO:0000256" key="10">
    <source>
        <dbReference type="ARBA" id="ARBA00022837"/>
    </source>
</evidence>
<keyword evidence="22" id="KW-1185">Reference proteome</keyword>
<dbReference type="Proteomes" id="UP000557230">
    <property type="component" value="Unassembled WGS sequence"/>
</dbReference>
<dbReference type="FunFam" id="2.60.40.150:FF:000014">
    <property type="entry name" value="protein unc-13 homolog B"/>
    <property type="match status" value="1"/>
</dbReference>
<keyword evidence="7" id="KW-0677">Repeat</keyword>
<protein>
    <submittedName>
        <fullName evidence="21">UN13C protein</fullName>
    </submittedName>
</protein>
<feature type="compositionally biased region" description="Polar residues" evidence="16">
    <location>
        <begin position="274"/>
        <end position="283"/>
    </location>
</feature>
<dbReference type="GO" id="GO:0005516">
    <property type="term" value="F:calmodulin binding"/>
    <property type="evidence" value="ECO:0007669"/>
    <property type="project" value="TreeGrafter"/>
</dbReference>
<evidence type="ECO:0000256" key="4">
    <source>
        <dbReference type="ARBA" id="ARBA00022490"/>
    </source>
</evidence>
<dbReference type="FunFam" id="2.60.40.150:FF:000002">
    <property type="entry name" value="Protein unc-13 homolog B"/>
    <property type="match status" value="1"/>
</dbReference>
<evidence type="ECO:0000259" key="18">
    <source>
        <dbReference type="PROSITE" id="PS50081"/>
    </source>
</evidence>
<dbReference type="GO" id="GO:0005509">
    <property type="term" value="F:calcium ion binding"/>
    <property type="evidence" value="ECO:0007669"/>
    <property type="project" value="InterPro"/>
</dbReference>
<evidence type="ECO:0000259" key="20">
    <source>
        <dbReference type="PROSITE" id="PS51259"/>
    </source>
</evidence>
<dbReference type="InterPro" id="IPR002219">
    <property type="entry name" value="PKC_DAG/PE"/>
</dbReference>
<evidence type="ECO:0000256" key="8">
    <source>
        <dbReference type="ARBA" id="ARBA00022771"/>
    </source>
</evidence>
<dbReference type="Pfam" id="PF00130">
    <property type="entry name" value="C1_1"/>
    <property type="match status" value="1"/>
</dbReference>
<dbReference type="Gene3D" id="1.20.58.1100">
    <property type="match status" value="1"/>
</dbReference>
<evidence type="ECO:0000256" key="2">
    <source>
        <dbReference type="ARBA" id="ARBA00004496"/>
    </source>
</evidence>
<dbReference type="SUPFAM" id="SSF49562">
    <property type="entry name" value="C2 domain (Calcium/lipid-binding domain, CaLB)"/>
    <property type="match status" value="2"/>
</dbReference>
<dbReference type="GO" id="GO:0099525">
    <property type="term" value="P:presynaptic dense core vesicle exocytosis"/>
    <property type="evidence" value="ECO:0007669"/>
    <property type="project" value="TreeGrafter"/>
</dbReference>
<feature type="domain" description="Phorbol-ester/DAG-type" evidence="18">
    <location>
        <begin position="893"/>
        <end position="943"/>
    </location>
</feature>
<dbReference type="GO" id="GO:0098831">
    <property type="term" value="C:presynaptic active zone cytoplasmic component"/>
    <property type="evidence" value="ECO:0007669"/>
    <property type="project" value="TreeGrafter"/>
</dbReference>
<dbReference type="GO" id="GO:0030672">
    <property type="term" value="C:synaptic vesicle membrane"/>
    <property type="evidence" value="ECO:0007669"/>
    <property type="project" value="TreeGrafter"/>
</dbReference>
<sequence length="2008" mass="228829">WKKTWGLRSKSLDRTGRHQKSNTLEPGFSSTGCISQTHDVMEMIFKELQGISQIETELSELRGHVNALKQSIDEISSSVEVVQNEIEQLRTGFVQSRRETRDIHDYIKQIGHPGNKASLRFLNVPEERLEKTENIVYKILTDKMGFSEAQSTIKIEFAQRLGQQRDCPNAKPRPILVYFESSQQRDLILKKSYKLKGTGIGISTDIFSHDIKGKKERGLSSSQTYESMDMKLLTVEMKMKMHDWESPDSDKDLESDINKNSYAKISKSAFQIKTSSTKGSIESPNAKDLNRTADNSTFSNRRNYGSQSPELDNMEKQPKTYYSDVTPLWHLQNDLATPKLSRSESDFSKLCQSYSEDFSENQYFSRANGSSLLSSSDRELWQRRQDDSLNWYSSSQEQTFGHDTQQYPGQDEAGNTETVASQVSNGITCAPEDRSHYSDSQLSLHDDLSPWKDWNQLEQGTDLGLDLSSTQEVFVYDMSTPSDQQTDFGKGQNSDLQYDTESYDYTLDGTSPSCPGLDSETQSQWTGQYDDYQETNSVSSYQNQNRMPVMYRSQSELPSDDSEETAPKSWHSRLSIDLSDKTFSFPKFGSTLQRAKSALEVVWNKSTQSLSGYEDSGSSFMGRFRTLSQSTANESSTTLDSDVYAEPYCYKADYEEDSIEPPGENETDYVEVMEQVLAKLENRTNSSETSEQVQEYEVEQLSYETPHAILPEEQYDTQFDSVVTEEMLEVESHMAADIEVREDENQNVPEVLTETPKKKRIRPSFKEAALKAYKKEMNDLEDKILAGGNITVLFLWSLSKARIVTGSSLDTSKLYAVQAFSSAGRGLYGIDSMPDLRRKKSFPIVRDVTLAARKSGISMGMLIRTSVNTDEMKIHVFKKTLQALIYPISSTTPHNFEVWTATTPTYCYECEGLLWGIARQGMKCTECGVKCHEKCQDLLNADCLQRAAEKSSKHGAEDKTQNIISAMKERMKIREKNRPEVFEVIQEMFNISKEDFVQYTKAAKQNVLDGTSKWSAKITITVLCAQGLQAKDKTGSSDPYVTVQVGKNKRRTKTIFGNLNPVWDEKFYFECHNSTDRIKVRVWDEDDDIKSRVKQHFKKESDDFLGQTIIEVRTLSGEMDVWYNLEKRTDKSAVSGAIRLKINVEIEGEEKVAPYHVQYTCLHENLFHYLTEVKSNGVVKIPEVKGDEAWKVYFDDAAQEIVDEFAMRYGIEYIYQAMTHFSCLSSKYMCPGVPAVMSTLLANINAFYAHTTAATNVSASDRFAATNFGREKFIKLLDQLHNSLRIDLSKYRDNFPASNSERLQDLKSTVDLLTSITFFRMKVLELQSPPRASTVVKDCVRACLDSTYKYIFDNCYDLYSQLVDQGKKQEVPKEEQGPTTKNLDFWAQLITLMVTIIDEDKTAYTPVLNQFPQELNMGKISAEIMWTLFAQDMKYALEEHEKQRLCKSTDYMNLHFKVKWFYNEYVRELSAFKDAVPEYSLWFEPFVIQWLDENEDVSMEFLHGALERDKKDGFQQTSDHALFSCSVVDVFTQLNQSFEIIRKLECPNPEALSHLMRRFAKTINKVLLQYAVIISNYFSSYCDKDNVPCILMNNIQQLRVQLEKMFESMGGKELDPEASVMLKELQVKLSSVLDELSVTYATSFQSIIEECIKQMSNELNQMRGNGNAAANKNSAAIDAEIVLRPLMDFLDKTLSASAKICEKTVLKRILKELWKLVLNKIEKQIVLPPLTDQTGPQMIFSAAKDLGQLSKLKDHVIREEARSLTLRQCAVMEVALATIKQYFHAGGSGLKKSFLEKSPDLQSLKYALSLYTQTTDVLIKKFIDTQKSQSQATNNSVGEISIQVEVSTHPGTGEHKVTVKVVALNKLNWQTTAMFRPFVEVCLLGPNLSDKKRKHGTKTKSNTWSPKYNETFQFTLSNEDKPGAYELHLSVKDYCFAREDRIIGMTVIQLQNIAEKGSCASWYPLLRNISVDETGLTILRILSQRTNDEVAKEFVRLKSETRSAEEMA</sequence>
<dbReference type="GO" id="GO:0016081">
    <property type="term" value="P:synaptic vesicle docking"/>
    <property type="evidence" value="ECO:0007669"/>
    <property type="project" value="TreeGrafter"/>
</dbReference>
<dbReference type="PROSITE" id="PS00479">
    <property type="entry name" value="ZF_DAG_PE_1"/>
    <property type="match status" value="1"/>
</dbReference>
<keyword evidence="10" id="KW-0106">Calcium</keyword>
<evidence type="ECO:0000256" key="13">
    <source>
        <dbReference type="ARBA" id="ARBA00023136"/>
    </source>
</evidence>
<dbReference type="PROSITE" id="PS50081">
    <property type="entry name" value="ZF_DAG_PE_2"/>
    <property type="match status" value="1"/>
</dbReference>
<dbReference type="Gene3D" id="3.30.60.20">
    <property type="match status" value="1"/>
</dbReference>
<feature type="domain" description="MHD2" evidence="20">
    <location>
        <begin position="1680"/>
        <end position="1822"/>
    </location>
</feature>
<dbReference type="GO" id="GO:0019992">
    <property type="term" value="F:diacylglycerol binding"/>
    <property type="evidence" value="ECO:0007669"/>
    <property type="project" value="InterPro"/>
</dbReference>
<feature type="coiled-coil region" evidence="15">
    <location>
        <begin position="51"/>
        <end position="85"/>
    </location>
</feature>
<dbReference type="PANTHER" id="PTHR10480">
    <property type="entry name" value="PROTEIN UNC-13 HOMOLOG"/>
    <property type="match status" value="1"/>
</dbReference>
<evidence type="ECO:0000256" key="5">
    <source>
        <dbReference type="ARBA" id="ARBA00022553"/>
    </source>
</evidence>
<keyword evidence="12 15" id="KW-0175">Coiled coil</keyword>
<dbReference type="GO" id="GO:0008270">
    <property type="term" value="F:zinc ion binding"/>
    <property type="evidence" value="ECO:0007669"/>
    <property type="project" value="UniProtKB-KW"/>
</dbReference>
<dbReference type="CDD" id="cd20859">
    <property type="entry name" value="C1_Munc13-2-like"/>
    <property type="match status" value="1"/>
</dbReference>
<dbReference type="SMART" id="SM01145">
    <property type="entry name" value="DUF1041"/>
    <property type="match status" value="1"/>
</dbReference>
<evidence type="ECO:0000256" key="1">
    <source>
        <dbReference type="ARBA" id="ARBA00004170"/>
    </source>
</evidence>
<dbReference type="Gene3D" id="2.60.40.150">
    <property type="entry name" value="C2 domain"/>
    <property type="match status" value="2"/>
</dbReference>
<comment type="subcellular location">
    <subcellularLocation>
        <location evidence="2">Cytoplasm</location>
    </subcellularLocation>
    <subcellularLocation>
        <location evidence="1">Membrane</location>
        <topology evidence="1">Peripheral membrane protein</topology>
    </subcellularLocation>
    <subcellularLocation>
        <location evidence="14">Synapse</location>
    </subcellularLocation>
</comment>
<dbReference type="PROSITE" id="PS51259">
    <property type="entry name" value="MHD2"/>
    <property type="match status" value="1"/>
</dbReference>
<dbReference type="GO" id="GO:0016082">
    <property type="term" value="P:synaptic vesicle priming"/>
    <property type="evidence" value="ECO:0007669"/>
    <property type="project" value="TreeGrafter"/>
</dbReference>
<dbReference type="GO" id="GO:0043195">
    <property type="term" value="C:terminal bouton"/>
    <property type="evidence" value="ECO:0007669"/>
    <property type="project" value="TreeGrafter"/>
</dbReference>
<keyword evidence="4" id="KW-0963">Cytoplasm</keyword>
<dbReference type="OrthoDB" id="5831756at2759"/>
<dbReference type="Gene3D" id="3.30.70.1820">
    <property type="entry name" value="L1 transposable element, RRM domain"/>
    <property type="match status" value="1"/>
</dbReference>
<dbReference type="InterPro" id="IPR046349">
    <property type="entry name" value="C1-like_sf"/>
</dbReference>
<dbReference type="GO" id="GO:0031594">
    <property type="term" value="C:neuromuscular junction"/>
    <property type="evidence" value="ECO:0007669"/>
    <property type="project" value="TreeGrafter"/>
</dbReference>
<feature type="non-terminal residue" evidence="21">
    <location>
        <position position="2008"/>
    </location>
</feature>
<dbReference type="FunFam" id="1.10.357.50:FF:000001">
    <property type="entry name" value="Protein unc-13 homolog B"/>
    <property type="match status" value="1"/>
</dbReference>
<accession>A0A7L1FZW5</accession>
<feature type="compositionally biased region" description="Polar residues" evidence="16">
    <location>
        <begin position="292"/>
        <end position="310"/>
    </location>
</feature>
<dbReference type="PROSITE" id="PS51258">
    <property type="entry name" value="MHD1"/>
    <property type="match status" value="1"/>
</dbReference>
<keyword evidence="9" id="KW-0862">Zinc</keyword>
<dbReference type="Pfam" id="PF06292">
    <property type="entry name" value="MUN"/>
    <property type="match status" value="1"/>
</dbReference>
<dbReference type="InterPro" id="IPR010439">
    <property type="entry name" value="MUN_dom"/>
</dbReference>
<dbReference type="PRINTS" id="PR00360">
    <property type="entry name" value="C2DOMAIN"/>
</dbReference>
<evidence type="ECO:0000256" key="16">
    <source>
        <dbReference type="SAM" id="MobiDB-lite"/>
    </source>
</evidence>
<dbReference type="CDD" id="cd04027">
    <property type="entry name" value="C2B_Munc13"/>
    <property type="match status" value="1"/>
</dbReference>
<dbReference type="GO" id="GO:0061789">
    <property type="term" value="P:dense core granule priming"/>
    <property type="evidence" value="ECO:0007669"/>
    <property type="project" value="TreeGrafter"/>
</dbReference>
<feature type="domain" description="MHD1" evidence="19">
    <location>
        <begin position="1431"/>
        <end position="1574"/>
    </location>
</feature>
<dbReference type="FunFam" id="1.20.58.1100:FF:000001">
    <property type="entry name" value="Protein unc-13 homolog B"/>
    <property type="match status" value="1"/>
</dbReference>
<dbReference type="InterPro" id="IPR037302">
    <property type="entry name" value="Unc-13_C2B"/>
</dbReference>
<feature type="non-terminal residue" evidence="21">
    <location>
        <position position="1"/>
    </location>
</feature>
<feature type="domain" description="C2" evidence="17">
    <location>
        <begin position="999"/>
        <end position="1123"/>
    </location>
</feature>
<evidence type="ECO:0000256" key="14">
    <source>
        <dbReference type="ARBA" id="ARBA00034103"/>
    </source>
</evidence>
<evidence type="ECO:0000256" key="11">
    <source>
        <dbReference type="ARBA" id="ARBA00023018"/>
    </source>
</evidence>
<evidence type="ECO:0000313" key="21">
    <source>
        <dbReference type="EMBL" id="NXN07317.1"/>
    </source>
</evidence>
<dbReference type="GO" id="GO:0005543">
    <property type="term" value="F:phospholipid binding"/>
    <property type="evidence" value="ECO:0007669"/>
    <property type="project" value="InterPro"/>
</dbReference>
<keyword evidence="8" id="KW-0863">Zinc-finger</keyword>
<feature type="domain" description="C2" evidence="17">
    <location>
        <begin position="1836"/>
        <end position="1963"/>
    </location>
</feature>
<dbReference type="GO" id="GO:0042734">
    <property type="term" value="C:presynaptic membrane"/>
    <property type="evidence" value="ECO:0007669"/>
    <property type="project" value="TreeGrafter"/>
</dbReference>
<dbReference type="InterPro" id="IPR027080">
    <property type="entry name" value="Unc-13"/>
</dbReference>
<dbReference type="GO" id="GO:0035249">
    <property type="term" value="P:synaptic transmission, glutamatergic"/>
    <property type="evidence" value="ECO:0007669"/>
    <property type="project" value="TreeGrafter"/>
</dbReference>
<evidence type="ECO:0000313" key="22">
    <source>
        <dbReference type="Proteomes" id="UP000557230"/>
    </source>
</evidence>
<keyword evidence="3" id="KW-0268">Exocytosis</keyword>
<evidence type="ECO:0000259" key="17">
    <source>
        <dbReference type="PROSITE" id="PS50004"/>
    </source>
</evidence>
<gene>
    <name evidence="21" type="primary">Unc13c_0</name>
    <name evidence="21" type="ORF">INDMAC_R04470</name>
</gene>
<name>A0A7L1FZW5_9PICI</name>
<dbReference type="InterPro" id="IPR014772">
    <property type="entry name" value="Munc13_dom-2"/>
</dbReference>
<dbReference type="SMART" id="SM00239">
    <property type="entry name" value="C2"/>
    <property type="match status" value="2"/>
</dbReference>
<dbReference type="InterPro" id="IPR000008">
    <property type="entry name" value="C2_dom"/>
</dbReference>
<keyword evidence="13" id="KW-0472">Membrane</keyword>
<comment type="caution">
    <text evidence="21">The sequence shown here is derived from an EMBL/GenBank/DDBJ whole genome shotgun (WGS) entry which is preliminary data.</text>
</comment>
<dbReference type="EMBL" id="VXBD01001240">
    <property type="protein sequence ID" value="NXN07317.1"/>
    <property type="molecule type" value="Genomic_DNA"/>
</dbReference>
<dbReference type="FunFam" id="3.30.60.20:FF:000001">
    <property type="entry name" value="Protein unc-13 homolog B"/>
    <property type="match status" value="1"/>
</dbReference>
<evidence type="ECO:0000256" key="6">
    <source>
        <dbReference type="ARBA" id="ARBA00022723"/>
    </source>
</evidence>
<dbReference type="InterPro" id="IPR035892">
    <property type="entry name" value="C2_domain_sf"/>
</dbReference>
<evidence type="ECO:0000256" key="12">
    <source>
        <dbReference type="ARBA" id="ARBA00023054"/>
    </source>
</evidence>
<evidence type="ECO:0000256" key="9">
    <source>
        <dbReference type="ARBA" id="ARBA00022833"/>
    </source>
</evidence>
<evidence type="ECO:0000256" key="7">
    <source>
        <dbReference type="ARBA" id="ARBA00022737"/>
    </source>
</evidence>
<keyword evidence="6" id="KW-0479">Metal-binding</keyword>
<dbReference type="GO" id="GO:0017075">
    <property type="term" value="F:syntaxin-1 binding"/>
    <property type="evidence" value="ECO:0007669"/>
    <property type="project" value="TreeGrafter"/>
</dbReference>
<reference evidence="21 22" key="1">
    <citation type="submission" date="2019-09" db="EMBL/GenBank/DDBJ databases">
        <title>Bird 10,000 Genomes (B10K) Project - Family phase.</title>
        <authorList>
            <person name="Zhang G."/>
        </authorList>
    </citation>
    <scope>NUCLEOTIDE SEQUENCE [LARGE SCALE GENOMIC DNA]</scope>
    <source>
        <strain evidence="21">B10K-DU-001-78</strain>
        <tissue evidence="21">Muscle</tissue>
    </source>
</reference>
<feature type="region of interest" description="Disordered" evidence="16">
    <location>
        <begin position="274"/>
        <end position="316"/>
    </location>
</feature>
<organism evidence="21 22">
    <name type="scientific">Indicator maculatus</name>
    <name type="common">spotted honeyguide</name>
    <dbReference type="NCBI Taxonomy" id="545262"/>
    <lineage>
        <taxon>Eukaryota</taxon>
        <taxon>Metazoa</taxon>
        <taxon>Chordata</taxon>
        <taxon>Craniata</taxon>
        <taxon>Vertebrata</taxon>
        <taxon>Euteleostomi</taxon>
        <taxon>Archelosauria</taxon>
        <taxon>Archosauria</taxon>
        <taxon>Dinosauria</taxon>
        <taxon>Saurischia</taxon>
        <taxon>Theropoda</taxon>
        <taxon>Coelurosauria</taxon>
        <taxon>Aves</taxon>
        <taxon>Neognathae</taxon>
        <taxon>Neoaves</taxon>
        <taxon>Telluraves</taxon>
        <taxon>Coraciimorphae</taxon>
        <taxon>Piciformes</taxon>
        <taxon>Indicatoridae</taxon>
        <taxon>Indicator</taxon>
    </lineage>
</organism>
<dbReference type="SUPFAM" id="SSF57889">
    <property type="entry name" value="Cysteine-rich domain"/>
    <property type="match status" value="1"/>
</dbReference>
<dbReference type="CDD" id="cd08395">
    <property type="entry name" value="C2C_Munc13"/>
    <property type="match status" value="1"/>
</dbReference>
<dbReference type="Gene3D" id="1.10.357.50">
    <property type="match status" value="1"/>
</dbReference>
<dbReference type="PROSITE" id="PS50004">
    <property type="entry name" value="C2"/>
    <property type="match status" value="2"/>
</dbReference>
<proteinExistence type="predicted"/>
<dbReference type="SMART" id="SM00109">
    <property type="entry name" value="C1"/>
    <property type="match status" value="1"/>
</dbReference>